<organism evidence="5">
    <name type="scientific">Chlorella variabilis</name>
    <name type="common">Green alga</name>
    <dbReference type="NCBI Taxonomy" id="554065"/>
    <lineage>
        <taxon>Eukaryota</taxon>
        <taxon>Viridiplantae</taxon>
        <taxon>Chlorophyta</taxon>
        <taxon>core chlorophytes</taxon>
        <taxon>Trebouxiophyceae</taxon>
        <taxon>Chlorellales</taxon>
        <taxon>Chlorellaceae</taxon>
        <taxon>Chlorella clade</taxon>
        <taxon>Chlorella</taxon>
    </lineage>
</organism>
<dbReference type="PANTHER" id="PTHR31836:SF21">
    <property type="entry name" value="EXPANSIN-LIKE PROTEIN 7"/>
    <property type="match status" value="1"/>
</dbReference>
<feature type="domain" description="Expansin-like EG45" evidence="3">
    <location>
        <begin position="801"/>
        <end position="902"/>
    </location>
</feature>
<evidence type="ECO:0000313" key="4">
    <source>
        <dbReference type="EMBL" id="EFN55474.1"/>
    </source>
</evidence>
<evidence type="ECO:0000256" key="1">
    <source>
        <dbReference type="ARBA" id="ARBA00022729"/>
    </source>
</evidence>
<dbReference type="SUPFAM" id="SSF50685">
    <property type="entry name" value="Barwin-like endoglucanases"/>
    <property type="match status" value="1"/>
</dbReference>
<dbReference type="STRING" id="554065.E1ZFB9"/>
<name>E1ZFB9_CHLVA</name>
<dbReference type="PANTHER" id="PTHR31836">
    <property type="match status" value="1"/>
</dbReference>
<dbReference type="AlphaFoldDB" id="E1ZFB9"/>
<dbReference type="Gene3D" id="2.60.40.760">
    <property type="entry name" value="Expansin, cellulose-binding-like domain"/>
    <property type="match status" value="1"/>
</dbReference>
<proteinExistence type="predicted"/>
<accession>E1ZFB9</accession>
<dbReference type="Gene3D" id="2.40.40.10">
    <property type="entry name" value="RlpA-like domain"/>
    <property type="match status" value="1"/>
</dbReference>
<dbReference type="OrthoDB" id="10256309at2759"/>
<dbReference type="Proteomes" id="UP000008141">
    <property type="component" value="Unassembled WGS sequence"/>
</dbReference>
<gene>
    <name evidence="4" type="ORF">CHLNCDRAFT_133829</name>
</gene>
<dbReference type="GeneID" id="17355179"/>
<reference evidence="4 5" key="1">
    <citation type="journal article" date="2010" name="Plant Cell">
        <title>The Chlorella variabilis NC64A genome reveals adaptation to photosymbiosis, coevolution with viruses, and cryptic sex.</title>
        <authorList>
            <person name="Blanc G."/>
            <person name="Duncan G."/>
            <person name="Agarkova I."/>
            <person name="Borodovsky M."/>
            <person name="Gurnon J."/>
            <person name="Kuo A."/>
            <person name="Lindquist E."/>
            <person name="Lucas S."/>
            <person name="Pangilinan J."/>
            <person name="Polle J."/>
            <person name="Salamov A."/>
            <person name="Terry A."/>
            <person name="Yamada T."/>
            <person name="Dunigan D.D."/>
            <person name="Grigoriev I.V."/>
            <person name="Claverie J.M."/>
            <person name="Van Etten J.L."/>
        </authorList>
    </citation>
    <scope>NUCLEOTIDE SEQUENCE [LARGE SCALE GENOMIC DNA]</scope>
    <source>
        <strain evidence="4 5">NC64A</strain>
    </source>
</reference>
<keyword evidence="5" id="KW-1185">Reference proteome</keyword>
<dbReference type="InterPro" id="IPR051477">
    <property type="entry name" value="Expansin_CellWall"/>
</dbReference>
<dbReference type="KEGG" id="cvr:CHLNCDRAFT_133829"/>
<dbReference type="InParanoid" id="E1ZFB9"/>
<dbReference type="CDD" id="cd22271">
    <property type="entry name" value="DPBB_EXP_N-like"/>
    <property type="match status" value="1"/>
</dbReference>
<evidence type="ECO:0000256" key="2">
    <source>
        <dbReference type="SAM" id="MobiDB-lite"/>
    </source>
</evidence>
<keyword evidence="1" id="KW-0732">Signal</keyword>
<dbReference type="EMBL" id="GL433844">
    <property type="protein sequence ID" value="EFN55474.1"/>
    <property type="molecule type" value="Genomic_DNA"/>
</dbReference>
<feature type="region of interest" description="Disordered" evidence="2">
    <location>
        <begin position="752"/>
        <end position="808"/>
    </location>
</feature>
<dbReference type="InterPro" id="IPR007112">
    <property type="entry name" value="Expansin/allergen_DPBB_dom"/>
</dbReference>
<feature type="compositionally biased region" description="Pro residues" evidence="2">
    <location>
        <begin position="759"/>
        <end position="768"/>
    </location>
</feature>
<dbReference type="InterPro" id="IPR036749">
    <property type="entry name" value="Expansin_CBD_sf"/>
</dbReference>
<dbReference type="InterPro" id="IPR036908">
    <property type="entry name" value="RlpA-like_sf"/>
</dbReference>
<dbReference type="RefSeq" id="XP_005847576.1">
    <property type="nucleotide sequence ID" value="XM_005847514.1"/>
</dbReference>
<protein>
    <recommendedName>
        <fullName evidence="3">Expansin-like EG45 domain-containing protein</fullName>
    </recommendedName>
</protein>
<sequence>MAEWIKTNTAKLKTQLLPDVALAQTRVIMSIDVDAVAECFGYPGYVEIDPPTLRKSQCTSDPPTLSTLKLDLTDGYVGASAMHFDIFKDKGNPGKYVIRTIARNEDFCPTYVGVSANCDAAAVILTGVEDRKTYWTMTAGRGFYTFSTEIKNGNTVLCKKFLAIRKPTACPAAGAVTLTAPRLPGAAANPDDAFLATYNINFRLARPVPSDASFGRSPSAPEIVRVASAPDGKFTVTLAVPDFPGGADVSTYDIVGRPKSGAANPKVLLVNTAGQVDPNNARQRIFTTAAGGRWQAAHDFVAYASNRFGRSIASRIEVYYPPPSPGPPTIGSVGVVNGAIEVEVNPDWDPDGYAGYTFEVAGTALEGGANIAVARTAGQALPNDAFALRFAAGAHRSGEVYSINVFAYNQLGLKSLGSPSVTFLEKPDAPRINKLSVNEAGAGVLEVTITPPASSLVFEYRATGVPATGPGNIVAGPDEGDPDETSFDLPQPVTLRFAAAAQQQGIEYTITVVAIYVRHPAACWVCESDATWQKARLIADAQQSSYTAGWSALGGAAFAFANTTVTGGGYSAYQAFNNLYNPETAMWGTTGTSSTLSSTNLTCAWWFPTSSLAGVKPAGSPRYWGVRLTVPASDKVSDKWPLMLFMLSEVAPSAFSFATPLAATFWTAPSTQFCALLMPQMALSNKGKVLSLPCMAGGSTFVSDAKYLVGFAIQDAGTKSVPRWSELTKTGYERYRASNGLLMCRKRNGVIISDSEPGSSPPPAQPRPPRPKRPRPPRPPPPASTPAPATKVYSGKAGASGGEVSSGDGFSCPYPRLSKWQRLYYAAIPTSLWDDSKPCGRCALVTCVDSRCKVPGRQVAVFFVDQCDSCGTNGFSTSSPAFLELTGLKPDEVKVEWQYTSCAPYTTGSIRLDPKSGGNKWWQELYIYNSAEGIESVSLDGTPLKRDTWGFWVHDGEFEKGGKHELTIRGESGRALTATVSDVLKSQDLGIQF</sequence>
<dbReference type="PROSITE" id="PS50842">
    <property type="entry name" value="EXPANSIN_EG45"/>
    <property type="match status" value="1"/>
</dbReference>
<evidence type="ECO:0000313" key="5">
    <source>
        <dbReference type="Proteomes" id="UP000008141"/>
    </source>
</evidence>
<evidence type="ECO:0000259" key="3">
    <source>
        <dbReference type="PROSITE" id="PS50842"/>
    </source>
</evidence>